<protein>
    <submittedName>
        <fullName evidence="1">27693_t:CDS:1</fullName>
    </submittedName>
</protein>
<comment type="caution">
    <text evidence="1">The sequence shown here is derived from an EMBL/GenBank/DDBJ whole genome shotgun (WGS) entry which is preliminary data.</text>
</comment>
<name>A0ACA9P3G3_9GLOM</name>
<reference evidence="1" key="1">
    <citation type="submission" date="2021-06" db="EMBL/GenBank/DDBJ databases">
        <authorList>
            <person name="Kallberg Y."/>
            <person name="Tangrot J."/>
            <person name="Rosling A."/>
        </authorList>
    </citation>
    <scope>NUCLEOTIDE SEQUENCE</scope>
    <source>
        <strain evidence="1">MA461A</strain>
    </source>
</reference>
<evidence type="ECO:0000313" key="1">
    <source>
        <dbReference type="EMBL" id="CAG8684966.1"/>
    </source>
</evidence>
<dbReference type="EMBL" id="CAJVQC010017470">
    <property type="protein sequence ID" value="CAG8684966.1"/>
    <property type="molecule type" value="Genomic_DNA"/>
</dbReference>
<feature type="non-terminal residue" evidence="1">
    <location>
        <position position="1"/>
    </location>
</feature>
<sequence length="46" mass="5650">EILECRDKSTPKQNRCMLEAIHCFYYSKIYKEKHLFQQSILEIFHS</sequence>
<gene>
    <name evidence="1" type="ORF">RPERSI_LOCUS9296</name>
</gene>
<feature type="non-terminal residue" evidence="1">
    <location>
        <position position="46"/>
    </location>
</feature>
<keyword evidence="2" id="KW-1185">Reference proteome</keyword>
<accession>A0ACA9P3G3</accession>
<evidence type="ECO:0000313" key="2">
    <source>
        <dbReference type="Proteomes" id="UP000789920"/>
    </source>
</evidence>
<organism evidence="1 2">
    <name type="scientific">Racocetra persica</name>
    <dbReference type="NCBI Taxonomy" id="160502"/>
    <lineage>
        <taxon>Eukaryota</taxon>
        <taxon>Fungi</taxon>
        <taxon>Fungi incertae sedis</taxon>
        <taxon>Mucoromycota</taxon>
        <taxon>Glomeromycotina</taxon>
        <taxon>Glomeromycetes</taxon>
        <taxon>Diversisporales</taxon>
        <taxon>Gigasporaceae</taxon>
        <taxon>Racocetra</taxon>
    </lineage>
</organism>
<proteinExistence type="predicted"/>
<dbReference type="Proteomes" id="UP000789920">
    <property type="component" value="Unassembled WGS sequence"/>
</dbReference>